<feature type="chain" id="PRO_5036229243" evidence="1">
    <location>
        <begin position="26"/>
        <end position="196"/>
    </location>
</feature>
<sequence>IRAGNSIFFMLSNKIVVELLKVCLGQQCDENLVNTHLIECYKENIDDAFDITTIDSSYIEESLLCKAYNNSEIYRQCVYGLFASNKPCSYQQYPFSFEYMKIYWKMIMSSCSIEDHQDCDPVRLNHQVLERCLYSFDDLFPTHCKEFLRSTKCLNRYDLVQHGSLCSRNKATNYFYTDLAQRFQTAITLCEPITYT</sequence>
<feature type="signal peptide" evidence="1">
    <location>
        <begin position="1"/>
        <end position="25"/>
    </location>
</feature>
<keyword evidence="1" id="KW-0732">Signal</keyword>
<dbReference type="EMBL" id="CAJNOQ010028149">
    <property type="protein sequence ID" value="CAF1559248.1"/>
    <property type="molecule type" value="Genomic_DNA"/>
</dbReference>
<evidence type="ECO:0000256" key="1">
    <source>
        <dbReference type="SAM" id="SignalP"/>
    </source>
</evidence>
<dbReference type="Proteomes" id="UP000681722">
    <property type="component" value="Unassembled WGS sequence"/>
</dbReference>
<dbReference type="OrthoDB" id="9998209at2759"/>
<proteinExistence type="predicted"/>
<evidence type="ECO:0000313" key="2">
    <source>
        <dbReference type="EMBL" id="CAF1559248.1"/>
    </source>
</evidence>
<comment type="caution">
    <text evidence="2">The sequence shown here is derived from an EMBL/GenBank/DDBJ whole genome shotgun (WGS) entry which is preliminary data.</text>
</comment>
<reference evidence="2" key="1">
    <citation type="submission" date="2021-02" db="EMBL/GenBank/DDBJ databases">
        <authorList>
            <person name="Nowell W R."/>
        </authorList>
    </citation>
    <scope>NUCLEOTIDE SEQUENCE</scope>
</reference>
<dbReference type="EMBL" id="CAJOBC010093880">
    <property type="protein sequence ID" value="CAF4420519.1"/>
    <property type="molecule type" value="Genomic_DNA"/>
</dbReference>
<dbReference type="AlphaFoldDB" id="A0A815XL09"/>
<gene>
    <name evidence="2" type="ORF">GPM918_LOCUS39659</name>
    <name evidence="3" type="ORF">SRO942_LOCUS40548</name>
</gene>
<dbReference type="Proteomes" id="UP000663829">
    <property type="component" value="Unassembled WGS sequence"/>
</dbReference>
<keyword evidence="4" id="KW-1185">Reference proteome</keyword>
<evidence type="ECO:0000313" key="4">
    <source>
        <dbReference type="Proteomes" id="UP000663829"/>
    </source>
</evidence>
<protein>
    <submittedName>
        <fullName evidence="2">Uncharacterized protein</fullName>
    </submittedName>
</protein>
<name>A0A815XL09_9BILA</name>
<feature type="non-terminal residue" evidence="2">
    <location>
        <position position="1"/>
    </location>
</feature>
<organism evidence="2 4">
    <name type="scientific">Didymodactylos carnosus</name>
    <dbReference type="NCBI Taxonomy" id="1234261"/>
    <lineage>
        <taxon>Eukaryota</taxon>
        <taxon>Metazoa</taxon>
        <taxon>Spiralia</taxon>
        <taxon>Gnathifera</taxon>
        <taxon>Rotifera</taxon>
        <taxon>Eurotatoria</taxon>
        <taxon>Bdelloidea</taxon>
        <taxon>Philodinida</taxon>
        <taxon>Philodinidae</taxon>
        <taxon>Didymodactylos</taxon>
    </lineage>
</organism>
<evidence type="ECO:0000313" key="3">
    <source>
        <dbReference type="EMBL" id="CAF4420519.1"/>
    </source>
</evidence>
<accession>A0A815XL09</accession>